<gene>
    <name evidence="11" type="ORF">JIG36_28565</name>
</gene>
<evidence type="ECO:0000256" key="4">
    <source>
        <dbReference type="ARBA" id="ARBA00022741"/>
    </source>
</evidence>
<dbReference type="NCBIfam" id="TIGR01188">
    <property type="entry name" value="drrA"/>
    <property type="match status" value="1"/>
</dbReference>
<keyword evidence="6" id="KW-1278">Translocase</keyword>
<comment type="caution">
    <text evidence="11">The sequence shown here is derived from an EMBL/GenBank/DDBJ whole genome shotgun (WGS) entry which is preliminary data.</text>
</comment>
<evidence type="ECO:0000259" key="10">
    <source>
        <dbReference type="PROSITE" id="PS50893"/>
    </source>
</evidence>
<dbReference type="InterPro" id="IPR050763">
    <property type="entry name" value="ABC_transporter_ATP-binding"/>
</dbReference>
<reference evidence="11 12" key="1">
    <citation type="submission" date="2021-01" db="EMBL/GenBank/DDBJ databases">
        <title>Actinoplanes sp. nov. LDG1-06 isolated from lichen.</title>
        <authorList>
            <person name="Saeng-In P."/>
            <person name="Phongsopitanun W."/>
            <person name="Kanchanasin P."/>
            <person name="Yuki M."/>
            <person name="Kudo T."/>
            <person name="Ohkuma M."/>
            <person name="Tanasupawat S."/>
        </authorList>
    </citation>
    <scope>NUCLEOTIDE SEQUENCE [LARGE SCALE GENOMIC DNA]</scope>
    <source>
        <strain evidence="11 12">LDG1-06</strain>
    </source>
</reference>
<comment type="similarity">
    <text evidence="9">Belongs to the ABC transporter superfamily. Drug exporter-1 (DrugE1) (TC 3.A.1.105) family.</text>
</comment>
<keyword evidence="4" id="KW-0547">Nucleotide-binding</keyword>
<organism evidence="11 12">
    <name type="scientific">Paractinoplanes ovalisporus</name>
    <dbReference type="NCBI Taxonomy" id="2810368"/>
    <lineage>
        <taxon>Bacteria</taxon>
        <taxon>Bacillati</taxon>
        <taxon>Actinomycetota</taxon>
        <taxon>Actinomycetes</taxon>
        <taxon>Micromonosporales</taxon>
        <taxon>Micromonosporaceae</taxon>
        <taxon>Paractinoplanes</taxon>
    </lineage>
</organism>
<evidence type="ECO:0000256" key="1">
    <source>
        <dbReference type="ARBA" id="ARBA00004413"/>
    </source>
</evidence>
<dbReference type="InterPro" id="IPR003593">
    <property type="entry name" value="AAA+_ATPase"/>
</dbReference>
<proteinExistence type="inferred from homology"/>
<keyword evidence="12" id="KW-1185">Reference proteome</keyword>
<dbReference type="Pfam" id="PF13732">
    <property type="entry name" value="DrrA1-3_C"/>
    <property type="match status" value="1"/>
</dbReference>
<keyword evidence="3" id="KW-1003">Cell membrane</keyword>
<dbReference type="InterPro" id="IPR003439">
    <property type="entry name" value="ABC_transporter-like_ATP-bd"/>
</dbReference>
<evidence type="ECO:0000256" key="2">
    <source>
        <dbReference type="ARBA" id="ARBA00022448"/>
    </source>
</evidence>
<dbReference type="InterPro" id="IPR027417">
    <property type="entry name" value="P-loop_NTPase"/>
</dbReference>
<dbReference type="Pfam" id="PF00005">
    <property type="entry name" value="ABC_tran"/>
    <property type="match status" value="1"/>
</dbReference>
<dbReference type="RefSeq" id="WP_203379498.1">
    <property type="nucleotide sequence ID" value="NZ_JAENHP010000010.1"/>
</dbReference>
<keyword evidence="5 11" id="KW-0067">ATP-binding</keyword>
<name>A0ABS2AI38_9ACTN</name>
<keyword evidence="8" id="KW-0046">Antibiotic resistance</keyword>
<evidence type="ECO:0000256" key="5">
    <source>
        <dbReference type="ARBA" id="ARBA00022840"/>
    </source>
</evidence>
<dbReference type="InterPro" id="IPR005894">
    <property type="entry name" value="DrrA"/>
</dbReference>
<dbReference type="EMBL" id="JAENHP010000010">
    <property type="protein sequence ID" value="MBM2619514.1"/>
    <property type="molecule type" value="Genomic_DNA"/>
</dbReference>
<evidence type="ECO:0000256" key="9">
    <source>
        <dbReference type="ARBA" id="ARBA00049985"/>
    </source>
</evidence>
<dbReference type="Gene3D" id="3.40.50.300">
    <property type="entry name" value="P-loop containing nucleotide triphosphate hydrolases"/>
    <property type="match status" value="1"/>
</dbReference>
<dbReference type="SUPFAM" id="SSF52540">
    <property type="entry name" value="P-loop containing nucleoside triphosphate hydrolases"/>
    <property type="match status" value="1"/>
</dbReference>
<evidence type="ECO:0000256" key="8">
    <source>
        <dbReference type="ARBA" id="ARBA00023251"/>
    </source>
</evidence>
<dbReference type="PROSITE" id="PS00211">
    <property type="entry name" value="ABC_TRANSPORTER_1"/>
    <property type="match status" value="1"/>
</dbReference>
<dbReference type="InterPro" id="IPR025302">
    <property type="entry name" value="DrrA1/2-like_C"/>
</dbReference>
<evidence type="ECO:0000256" key="7">
    <source>
        <dbReference type="ARBA" id="ARBA00023136"/>
    </source>
</evidence>
<dbReference type="Proteomes" id="UP000632138">
    <property type="component" value="Unassembled WGS sequence"/>
</dbReference>
<evidence type="ECO:0000256" key="6">
    <source>
        <dbReference type="ARBA" id="ARBA00022967"/>
    </source>
</evidence>
<evidence type="ECO:0000256" key="3">
    <source>
        <dbReference type="ARBA" id="ARBA00022475"/>
    </source>
</evidence>
<dbReference type="SMART" id="SM00382">
    <property type="entry name" value="AAA"/>
    <property type="match status" value="1"/>
</dbReference>
<evidence type="ECO:0000313" key="12">
    <source>
        <dbReference type="Proteomes" id="UP000632138"/>
    </source>
</evidence>
<dbReference type="GO" id="GO:0005524">
    <property type="term" value="F:ATP binding"/>
    <property type="evidence" value="ECO:0007669"/>
    <property type="project" value="UniProtKB-KW"/>
</dbReference>
<dbReference type="PANTHER" id="PTHR42711:SF19">
    <property type="entry name" value="DOXORUBICIN RESISTANCE ATP-BINDING PROTEIN DRRA"/>
    <property type="match status" value="1"/>
</dbReference>
<dbReference type="PANTHER" id="PTHR42711">
    <property type="entry name" value="ABC TRANSPORTER ATP-BINDING PROTEIN"/>
    <property type="match status" value="1"/>
</dbReference>
<dbReference type="PROSITE" id="PS50893">
    <property type="entry name" value="ABC_TRANSPORTER_2"/>
    <property type="match status" value="1"/>
</dbReference>
<protein>
    <submittedName>
        <fullName evidence="11">ATP-binding cassette domain-containing protein</fullName>
    </submittedName>
</protein>
<accession>A0ABS2AI38</accession>
<comment type="subcellular location">
    <subcellularLocation>
        <location evidence="1">Cell membrane</location>
        <topology evidence="1">Peripheral membrane protein</topology>
        <orientation evidence="1">Cytoplasmic side</orientation>
    </subcellularLocation>
</comment>
<keyword evidence="7" id="KW-0472">Membrane</keyword>
<feature type="domain" description="ABC transporter" evidence="10">
    <location>
        <begin position="5"/>
        <end position="235"/>
    </location>
</feature>
<sequence length="325" mass="34414">MEYAISVEGLRKRYGEREVLSGVSLSVAAGSVFGLLGPNGAGKTTIVRTLATLLDIEEGKATVAGFDVARQGAEVRKRIGLTGQYAAVDARLTGRENLVLLGTLAHLGRQRARQRAEELLEVFDLQEAANRLVGTYSGGMRRRLDLGASLIAEPEVIFLDEPTTGLDLISRTALWNMVRTQAEAGVTVLLTTQYLEEADQLADRVAVIDQGQVMAEGTPTELKNKVGGERLEITVETAELAQRALVPLAAVGVAAPIVDSTGLRISVALDAGTGGIADAATGLQRAGIAVADFSVRRPSLDDVFLQLTGHRTEDTTVAAAGRTER</sequence>
<evidence type="ECO:0000313" key="11">
    <source>
        <dbReference type="EMBL" id="MBM2619514.1"/>
    </source>
</evidence>
<keyword evidence="2" id="KW-0813">Transport</keyword>
<dbReference type="InterPro" id="IPR017871">
    <property type="entry name" value="ABC_transporter-like_CS"/>
</dbReference>